<dbReference type="PANTHER" id="PTHR21089">
    <property type="entry name" value="SHIKIMATE DEHYDROGENASE"/>
    <property type="match status" value="1"/>
</dbReference>
<organism evidence="5 6">
    <name type="scientific">Leeuwenhoekiella parthenopeia</name>
    <dbReference type="NCBI Taxonomy" id="2890320"/>
    <lineage>
        <taxon>Bacteria</taxon>
        <taxon>Pseudomonadati</taxon>
        <taxon>Bacteroidota</taxon>
        <taxon>Flavobacteriia</taxon>
        <taxon>Flavobacteriales</taxon>
        <taxon>Flavobacteriaceae</taxon>
        <taxon>Leeuwenhoekiella</taxon>
    </lineage>
</organism>
<evidence type="ECO:0000256" key="1">
    <source>
        <dbReference type="ARBA" id="ARBA00004871"/>
    </source>
</evidence>
<dbReference type="Gene3D" id="3.40.50.10860">
    <property type="entry name" value="Leucine Dehydrogenase, chain A, domain 1"/>
    <property type="match status" value="1"/>
</dbReference>
<dbReference type="InterPro" id="IPR013708">
    <property type="entry name" value="Shikimate_DH-bd_N"/>
</dbReference>
<dbReference type="InterPro" id="IPR036291">
    <property type="entry name" value="NAD(P)-bd_dom_sf"/>
</dbReference>
<evidence type="ECO:0000313" key="5">
    <source>
        <dbReference type="EMBL" id="MCC4213357.1"/>
    </source>
</evidence>
<reference evidence="5 6" key="1">
    <citation type="submission" date="2021-11" db="EMBL/GenBank/DDBJ databases">
        <title>Seasonal and diel survey of microbial diversity of the Tyrrhenian coast.</title>
        <authorList>
            <person name="Gattoni G."/>
            <person name="Corral P."/>
        </authorList>
    </citation>
    <scope>NUCLEOTIDE SEQUENCE [LARGE SCALE GENOMIC DNA]</scope>
    <source>
        <strain evidence="5 6">Mr9</strain>
    </source>
</reference>
<protein>
    <submittedName>
        <fullName evidence="5">Shikimate dehydrogenase</fullName>
    </submittedName>
</protein>
<dbReference type="SUPFAM" id="SSF53223">
    <property type="entry name" value="Aminoacid dehydrogenase-like, N-terminal domain"/>
    <property type="match status" value="1"/>
</dbReference>
<keyword evidence="2" id="KW-0560">Oxidoreductase</keyword>
<dbReference type="PANTHER" id="PTHR21089:SF1">
    <property type="entry name" value="BIFUNCTIONAL 3-DEHYDROQUINATE DEHYDRATASE_SHIKIMATE DEHYDROGENASE, CHLOROPLASTIC"/>
    <property type="match status" value="1"/>
</dbReference>
<evidence type="ECO:0000256" key="2">
    <source>
        <dbReference type="ARBA" id="ARBA00023002"/>
    </source>
</evidence>
<dbReference type="EMBL" id="JAJGMW010000014">
    <property type="protein sequence ID" value="MCC4213357.1"/>
    <property type="molecule type" value="Genomic_DNA"/>
</dbReference>
<dbReference type="InterPro" id="IPR022893">
    <property type="entry name" value="Shikimate_DH_fam"/>
</dbReference>
<proteinExistence type="predicted"/>
<comment type="caution">
    <text evidence="5">The sequence shown here is derived from an EMBL/GenBank/DDBJ whole genome shotgun (WGS) entry which is preliminary data.</text>
</comment>
<comment type="pathway">
    <text evidence="1">Metabolic intermediate biosynthesis; chorismate biosynthesis; chorismate from D-erythrose 4-phosphate and phosphoenolpyruvate: step 4/7.</text>
</comment>
<dbReference type="SUPFAM" id="SSF51735">
    <property type="entry name" value="NAD(P)-binding Rossmann-fold domains"/>
    <property type="match status" value="1"/>
</dbReference>
<dbReference type="Gene3D" id="3.40.50.720">
    <property type="entry name" value="NAD(P)-binding Rossmann-like Domain"/>
    <property type="match status" value="1"/>
</dbReference>
<gene>
    <name evidence="5" type="ORF">LLW17_11555</name>
</gene>
<name>A0ABS8GTS1_9FLAO</name>
<evidence type="ECO:0000259" key="4">
    <source>
        <dbReference type="Pfam" id="PF08501"/>
    </source>
</evidence>
<keyword evidence="6" id="KW-1185">Reference proteome</keyword>
<keyword evidence="3" id="KW-0057">Aromatic amino acid biosynthesis</keyword>
<dbReference type="Pfam" id="PF08501">
    <property type="entry name" value="Shikimate_dh_N"/>
    <property type="match status" value="1"/>
</dbReference>
<evidence type="ECO:0000313" key="6">
    <source>
        <dbReference type="Proteomes" id="UP001197770"/>
    </source>
</evidence>
<evidence type="ECO:0000256" key="3">
    <source>
        <dbReference type="ARBA" id="ARBA00023141"/>
    </source>
</evidence>
<feature type="domain" description="Shikimate dehydrogenase substrate binding N-terminal" evidence="4">
    <location>
        <begin position="15"/>
        <end position="97"/>
    </location>
</feature>
<dbReference type="Proteomes" id="UP001197770">
    <property type="component" value="Unassembled WGS sequence"/>
</dbReference>
<dbReference type="InterPro" id="IPR046346">
    <property type="entry name" value="Aminoacid_DH-like_N_sf"/>
</dbReference>
<dbReference type="CDD" id="cd01065">
    <property type="entry name" value="NAD_bind_Shikimate_DH"/>
    <property type="match status" value="1"/>
</dbReference>
<keyword evidence="3" id="KW-0028">Amino-acid biosynthesis</keyword>
<sequence length="253" mass="28986">MHLEQPQTLMLKFGLIGKNIEYSFSRKYFSEKFEKNDIDASYVNFDCQSLQDVRTVLQQKDEDHLGYNVTIPYKQAIIPYLDEMNKHASAIGAVNVIKRLNNGRLKGYNTDYIGFRKSLKPFLDKQNHKCALILGTGGASKAVAYTLELEDISFKYVSRNPKKGQLAYEDLTPAMINKYTLIINTTPLGTFPNVTECPKISYRQISSKHLLYDLVYNPEETQFLKNGKAQGAMTTNGYNMLRLQAEAAWRIWK</sequence>
<accession>A0ABS8GTS1</accession>